<feature type="compositionally biased region" description="Low complexity" evidence="1">
    <location>
        <begin position="19"/>
        <end position="33"/>
    </location>
</feature>
<sequence>MNSELGTSTGTTRSGGGNTSSSGDSSVVSTLSSPIVVTAPPVKEAGSEEKDKATETAIKLLAAVDSIAAQPATGGYDQIDWKTKRAAMPLTAQSSSSTSTKSLTLMESIISPSPFTGSRTRKGGFMLAGLTPFIRLSARQGGEVIGAGRVPVLSSTASSTRAGGSRSSRRLKEEGLMIGEEGVKNRKHDPATRQLTTSDANKNVASMTLNAPQQALLLEHRQLLEDDWEAYDLGRSGGTCKVECTQLDVQNEV</sequence>
<feature type="compositionally biased region" description="Low complexity" evidence="1">
    <location>
        <begin position="1"/>
        <end position="12"/>
    </location>
</feature>
<evidence type="ECO:0000256" key="1">
    <source>
        <dbReference type="SAM" id="MobiDB-lite"/>
    </source>
</evidence>
<proteinExistence type="predicted"/>
<reference evidence="2" key="1">
    <citation type="submission" date="2014-11" db="EMBL/GenBank/DDBJ databases">
        <authorList>
            <person name="Otto D Thomas"/>
            <person name="Naeem Raeece"/>
        </authorList>
    </citation>
    <scope>NUCLEOTIDE SEQUENCE</scope>
</reference>
<feature type="region of interest" description="Disordered" evidence="1">
    <location>
        <begin position="1"/>
        <end position="52"/>
    </location>
</feature>
<dbReference type="AlphaFoldDB" id="A0A0G4FTW5"/>
<accession>A0A0G4FTW5</accession>
<gene>
    <name evidence="2" type="ORF">Cvel_18617</name>
</gene>
<evidence type="ECO:0000313" key="2">
    <source>
        <dbReference type="EMBL" id="CEM17876.1"/>
    </source>
</evidence>
<organism evidence="2">
    <name type="scientific">Chromera velia CCMP2878</name>
    <dbReference type="NCBI Taxonomy" id="1169474"/>
    <lineage>
        <taxon>Eukaryota</taxon>
        <taxon>Sar</taxon>
        <taxon>Alveolata</taxon>
        <taxon>Colpodellida</taxon>
        <taxon>Chromeraceae</taxon>
        <taxon>Chromera</taxon>
    </lineage>
</organism>
<dbReference type="VEuPathDB" id="CryptoDB:Cvel_18617"/>
<dbReference type="EMBL" id="CDMZ01000611">
    <property type="protein sequence ID" value="CEM17876.1"/>
    <property type="molecule type" value="Genomic_DNA"/>
</dbReference>
<name>A0A0G4FTW5_9ALVE</name>
<dbReference type="PhylomeDB" id="A0A0G4FTW5"/>
<protein>
    <submittedName>
        <fullName evidence="2">Uncharacterized protein</fullName>
    </submittedName>
</protein>